<reference evidence="1 2" key="1">
    <citation type="submission" date="2017-02" db="EMBL/GenBank/DDBJ databases">
        <authorList>
            <person name="Peterson S.W."/>
        </authorList>
    </citation>
    <scope>NUCLEOTIDE SEQUENCE [LARGE SCALE GENOMIC DNA]</scope>
    <source>
        <strain evidence="1 2">CIP104813</strain>
    </source>
</reference>
<protein>
    <recommendedName>
        <fullName evidence="3">Bh protein</fullName>
    </recommendedName>
</protein>
<gene>
    <name evidence="1" type="ORF">FM110_00965</name>
</gene>
<evidence type="ECO:0000313" key="1">
    <source>
        <dbReference type="EMBL" id="SLM88054.1"/>
    </source>
</evidence>
<keyword evidence="2" id="KW-1185">Reference proteome</keyword>
<accession>A0A1X6WT39</accession>
<name>A0A1X6WT39_9MICO</name>
<dbReference type="Proteomes" id="UP000195981">
    <property type="component" value="Unassembled WGS sequence"/>
</dbReference>
<organism evidence="1 2">
    <name type="scientific">Brachybacterium nesterenkovii</name>
    <dbReference type="NCBI Taxonomy" id="47847"/>
    <lineage>
        <taxon>Bacteria</taxon>
        <taxon>Bacillati</taxon>
        <taxon>Actinomycetota</taxon>
        <taxon>Actinomycetes</taxon>
        <taxon>Micrococcales</taxon>
        <taxon>Dermabacteraceae</taxon>
        <taxon>Brachybacterium</taxon>
    </lineage>
</organism>
<evidence type="ECO:0008006" key="3">
    <source>
        <dbReference type="Google" id="ProtNLM"/>
    </source>
</evidence>
<evidence type="ECO:0000313" key="2">
    <source>
        <dbReference type="Proteomes" id="UP000195981"/>
    </source>
</evidence>
<proteinExistence type="predicted"/>
<sequence length="108" mass="12310">MSAMAVQESNLRCTVCDREAEHEVVYAGRFVTQIVCTHCGAVTRLDVSEDYLPDLRDRVATKPRRLASVFRDHPLSSTTSLPGRMLSKPLRMAEEVLTVHRNRRRGER</sequence>
<dbReference type="EMBL" id="FWFG01000011">
    <property type="protein sequence ID" value="SLM88054.1"/>
    <property type="molecule type" value="Genomic_DNA"/>
</dbReference>
<dbReference type="AlphaFoldDB" id="A0A1X6WT39"/>